<protein>
    <recommendedName>
        <fullName evidence="2">PPM-type phosphatase domain-containing protein</fullName>
    </recommendedName>
</protein>
<dbReference type="PANTHER" id="PTHR47992">
    <property type="entry name" value="PROTEIN PHOSPHATASE"/>
    <property type="match status" value="1"/>
</dbReference>
<feature type="compositionally biased region" description="Basic and acidic residues" evidence="1">
    <location>
        <begin position="311"/>
        <end position="323"/>
    </location>
</feature>
<name>A0ABQ8DA01_BRANA</name>
<evidence type="ECO:0000259" key="2">
    <source>
        <dbReference type="PROSITE" id="PS51746"/>
    </source>
</evidence>
<dbReference type="InterPro" id="IPR036457">
    <property type="entry name" value="PPM-type-like_dom_sf"/>
</dbReference>
<reference evidence="3 4" key="1">
    <citation type="submission" date="2021-05" db="EMBL/GenBank/DDBJ databases">
        <title>Genome Assembly of Synthetic Allotetraploid Brassica napus Reveals Homoeologous Exchanges between Subgenomes.</title>
        <authorList>
            <person name="Davis J.T."/>
        </authorList>
    </citation>
    <scope>NUCLEOTIDE SEQUENCE [LARGE SCALE GENOMIC DNA]</scope>
    <source>
        <strain evidence="4">cv. Da-Ae</strain>
        <tissue evidence="3">Seedling</tissue>
    </source>
</reference>
<dbReference type="Proteomes" id="UP000824890">
    <property type="component" value="Unassembled WGS sequence"/>
</dbReference>
<feature type="compositionally biased region" description="Low complexity" evidence="1">
    <location>
        <begin position="294"/>
        <end position="308"/>
    </location>
</feature>
<feature type="domain" description="PPM-type phosphatase" evidence="2">
    <location>
        <begin position="1"/>
        <end position="267"/>
    </location>
</feature>
<feature type="non-terminal residue" evidence="3">
    <location>
        <position position="1"/>
    </location>
</feature>
<evidence type="ECO:0000313" key="4">
    <source>
        <dbReference type="Proteomes" id="UP000824890"/>
    </source>
</evidence>
<dbReference type="Gene3D" id="3.60.40.10">
    <property type="entry name" value="PPM-type phosphatase domain"/>
    <property type="match status" value="1"/>
</dbReference>
<proteinExistence type="predicted"/>
<keyword evidence="4" id="KW-1185">Reference proteome</keyword>
<dbReference type="InterPro" id="IPR015655">
    <property type="entry name" value="PP2C"/>
</dbReference>
<dbReference type="SUPFAM" id="SSF81606">
    <property type="entry name" value="PP2C-like"/>
    <property type="match status" value="1"/>
</dbReference>
<accession>A0ABQ8DA01</accession>
<evidence type="ECO:0000313" key="3">
    <source>
        <dbReference type="EMBL" id="KAH0926190.1"/>
    </source>
</evidence>
<dbReference type="InterPro" id="IPR001932">
    <property type="entry name" value="PPM-type_phosphatase-like_dom"/>
</dbReference>
<dbReference type="CDD" id="cd00143">
    <property type="entry name" value="PP2Cc"/>
    <property type="match status" value="1"/>
</dbReference>
<gene>
    <name evidence="3" type="ORF">HID58_018446</name>
</gene>
<organism evidence="3 4">
    <name type="scientific">Brassica napus</name>
    <name type="common">Rape</name>
    <dbReference type="NCBI Taxonomy" id="3708"/>
    <lineage>
        <taxon>Eukaryota</taxon>
        <taxon>Viridiplantae</taxon>
        <taxon>Streptophyta</taxon>
        <taxon>Embryophyta</taxon>
        <taxon>Tracheophyta</taxon>
        <taxon>Spermatophyta</taxon>
        <taxon>Magnoliopsida</taxon>
        <taxon>eudicotyledons</taxon>
        <taxon>Gunneridae</taxon>
        <taxon>Pentapetalae</taxon>
        <taxon>rosids</taxon>
        <taxon>malvids</taxon>
        <taxon>Brassicales</taxon>
        <taxon>Brassicaceae</taxon>
        <taxon>Brassiceae</taxon>
        <taxon>Brassica</taxon>
    </lineage>
</organism>
<dbReference type="SMART" id="SM00332">
    <property type="entry name" value="PP2Cc"/>
    <property type="match status" value="1"/>
</dbReference>
<sequence>GHVIAKRVRDLLPLKLGSHLESYLSCEEVLKEISLNTADRMTSDSLVHISANGESRVYNKDQDMVQTLLTSIVKAYRFMDKELKMQVDVDCFCITMVKQDQHLVVGNIGDSRAVLGTMNKENKLVPFQLTEDLKPDFPAEAARIKRCRGRIFSLWDEPGVARLWLPNHNSPGLAMARAFGDFCLKDFGLISVPDVSYRHLTEKDEFVVLATDGIWDVLTNEEVVEIVVKAPTRCTAGRALVEAAVRNWRWKFPNSKVDDCVVVCLFLDSKPDKLSTASFSVDKHISNGLTEPDTASTSTPGSETESPELNGVDRIDTLVTTKE</sequence>
<feature type="region of interest" description="Disordered" evidence="1">
    <location>
        <begin position="286"/>
        <end position="323"/>
    </location>
</feature>
<comment type="caution">
    <text evidence="3">The sequence shown here is derived from an EMBL/GenBank/DDBJ whole genome shotgun (WGS) entry which is preliminary data.</text>
</comment>
<evidence type="ECO:0000256" key="1">
    <source>
        <dbReference type="SAM" id="MobiDB-lite"/>
    </source>
</evidence>
<dbReference type="EMBL" id="JAGKQM010000005">
    <property type="protein sequence ID" value="KAH0926190.1"/>
    <property type="molecule type" value="Genomic_DNA"/>
</dbReference>
<dbReference type="Pfam" id="PF00481">
    <property type="entry name" value="PP2C"/>
    <property type="match status" value="1"/>
</dbReference>
<dbReference type="PROSITE" id="PS51746">
    <property type="entry name" value="PPM_2"/>
    <property type="match status" value="1"/>
</dbReference>